<comment type="caution">
    <text evidence="2">The sequence shown here is derived from an EMBL/GenBank/DDBJ whole genome shotgun (WGS) entry which is preliminary data.</text>
</comment>
<name>A0A7Y6URK5_9HYPH</name>
<gene>
    <name evidence="2" type="ORF">HT585_29045</name>
</gene>
<proteinExistence type="predicted"/>
<dbReference type="Pfam" id="PF06568">
    <property type="entry name" value="YjiS-like"/>
    <property type="match status" value="1"/>
</dbReference>
<dbReference type="AlphaFoldDB" id="A0A7Y6URK5"/>
<organism evidence="2 3">
    <name type="scientific">Ensifer oleiphilus</name>
    <dbReference type="NCBI Taxonomy" id="2742698"/>
    <lineage>
        <taxon>Bacteria</taxon>
        <taxon>Pseudomonadati</taxon>
        <taxon>Pseudomonadota</taxon>
        <taxon>Alphaproteobacteria</taxon>
        <taxon>Hyphomicrobiales</taxon>
        <taxon>Rhizobiaceae</taxon>
        <taxon>Sinorhizobium/Ensifer group</taxon>
        <taxon>Ensifer</taxon>
    </lineage>
</organism>
<dbReference type="InterPro" id="IPR009506">
    <property type="entry name" value="YjiS-like"/>
</dbReference>
<evidence type="ECO:0000313" key="2">
    <source>
        <dbReference type="EMBL" id="NVD42918.1"/>
    </source>
</evidence>
<feature type="domain" description="YjiS-like" evidence="1">
    <location>
        <begin position="7"/>
        <end position="41"/>
    </location>
</feature>
<dbReference type="Proteomes" id="UP000520198">
    <property type="component" value="Unassembled WGS sequence"/>
</dbReference>
<evidence type="ECO:0000259" key="1">
    <source>
        <dbReference type="Pfam" id="PF06568"/>
    </source>
</evidence>
<sequence length="51" mass="6246">MIMHYVLSRIRAHQRYRQTALELGRYSDQQLDDIGVHRFEIDDIARRQFNL</sequence>
<evidence type="ECO:0000313" key="3">
    <source>
        <dbReference type="Proteomes" id="UP000520198"/>
    </source>
</evidence>
<reference evidence="2 3" key="1">
    <citation type="submission" date="2020-06" db="EMBL/GenBank/DDBJ databases">
        <authorList>
            <person name="Grouzdev D.S."/>
        </authorList>
    </citation>
    <scope>NUCLEOTIDE SEQUENCE [LARGE SCALE GENOMIC DNA]</scope>
    <source>
        <strain evidence="2 3">HO-A22</strain>
    </source>
</reference>
<dbReference type="EMBL" id="JABWDU010000011">
    <property type="protein sequence ID" value="NVD42918.1"/>
    <property type="molecule type" value="Genomic_DNA"/>
</dbReference>
<accession>A0A7Y6URK5</accession>
<keyword evidence="3" id="KW-1185">Reference proteome</keyword>
<protein>
    <submittedName>
        <fullName evidence="2">DUF1127 domain-containing protein</fullName>
    </submittedName>
</protein>
<dbReference type="RefSeq" id="WP_176356258.1">
    <property type="nucleotide sequence ID" value="NZ_JABWDU010000011.1"/>
</dbReference>